<dbReference type="AlphaFoldDB" id="A0A072PSV6"/>
<feature type="domain" description="FAD dependent oxidoreductase" evidence="5">
    <location>
        <begin position="48"/>
        <end position="81"/>
    </location>
</feature>
<keyword evidence="3" id="KW-0503">Monooxygenase</keyword>
<organism evidence="6 7">
    <name type="scientific">Exophiala aquamarina CBS 119918</name>
    <dbReference type="NCBI Taxonomy" id="1182545"/>
    <lineage>
        <taxon>Eukaryota</taxon>
        <taxon>Fungi</taxon>
        <taxon>Dikarya</taxon>
        <taxon>Ascomycota</taxon>
        <taxon>Pezizomycotina</taxon>
        <taxon>Eurotiomycetes</taxon>
        <taxon>Chaetothyriomycetidae</taxon>
        <taxon>Chaetothyriales</taxon>
        <taxon>Herpotrichiellaceae</taxon>
        <taxon>Exophiala</taxon>
    </lineage>
</organism>
<keyword evidence="2" id="KW-0560">Oxidoreductase</keyword>
<dbReference type="Gene3D" id="3.50.50.60">
    <property type="entry name" value="FAD/NAD(P)-binding domain"/>
    <property type="match status" value="1"/>
</dbReference>
<protein>
    <recommendedName>
        <fullName evidence="5">FAD dependent oxidoreductase domain-containing protein</fullName>
    </recommendedName>
</protein>
<dbReference type="HOGENOM" id="CLU_1214765_0_0_1"/>
<dbReference type="PANTHER" id="PTHR13789:SF314">
    <property type="entry name" value="FAD-BINDING DOMAIN-CONTAINING PROTEIN"/>
    <property type="match status" value="1"/>
</dbReference>
<dbReference type="VEuPathDB" id="FungiDB:A1O9_00390"/>
<dbReference type="GeneID" id="25275342"/>
<evidence type="ECO:0000256" key="2">
    <source>
        <dbReference type="ARBA" id="ARBA00023002"/>
    </source>
</evidence>
<reference evidence="6 7" key="1">
    <citation type="submission" date="2013-03" db="EMBL/GenBank/DDBJ databases">
        <title>The Genome Sequence of Exophiala aquamarina CBS 119918.</title>
        <authorList>
            <consortium name="The Broad Institute Genomics Platform"/>
            <person name="Cuomo C."/>
            <person name="de Hoog S."/>
            <person name="Gorbushina A."/>
            <person name="Walker B."/>
            <person name="Young S.K."/>
            <person name="Zeng Q."/>
            <person name="Gargeya S."/>
            <person name="Fitzgerald M."/>
            <person name="Haas B."/>
            <person name="Abouelleil A."/>
            <person name="Allen A.W."/>
            <person name="Alvarado L."/>
            <person name="Arachchi H.M."/>
            <person name="Berlin A.M."/>
            <person name="Chapman S.B."/>
            <person name="Gainer-Dewar J."/>
            <person name="Goldberg J."/>
            <person name="Griggs A."/>
            <person name="Gujja S."/>
            <person name="Hansen M."/>
            <person name="Howarth C."/>
            <person name="Imamovic A."/>
            <person name="Ireland A."/>
            <person name="Larimer J."/>
            <person name="McCowan C."/>
            <person name="Murphy C."/>
            <person name="Pearson M."/>
            <person name="Poon T.W."/>
            <person name="Priest M."/>
            <person name="Roberts A."/>
            <person name="Saif S."/>
            <person name="Shea T."/>
            <person name="Sisk P."/>
            <person name="Sykes S."/>
            <person name="Wortman J."/>
            <person name="Nusbaum C."/>
            <person name="Birren B."/>
        </authorList>
    </citation>
    <scope>NUCLEOTIDE SEQUENCE [LARGE SCALE GENOMIC DNA]</scope>
    <source>
        <strain evidence="6 7">CBS 119918</strain>
    </source>
</reference>
<dbReference type="InterPro" id="IPR006076">
    <property type="entry name" value="FAD-dep_OxRdtase"/>
</dbReference>
<evidence type="ECO:0000256" key="1">
    <source>
        <dbReference type="ARBA" id="ARBA00007992"/>
    </source>
</evidence>
<dbReference type="GO" id="GO:0004497">
    <property type="term" value="F:monooxygenase activity"/>
    <property type="evidence" value="ECO:0007669"/>
    <property type="project" value="UniProtKB-KW"/>
</dbReference>
<evidence type="ECO:0000313" key="7">
    <source>
        <dbReference type="Proteomes" id="UP000027920"/>
    </source>
</evidence>
<dbReference type="EMBL" id="AMGV01000001">
    <property type="protein sequence ID" value="KEF62418.1"/>
    <property type="molecule type" value="Genomic_DNA"/>
</dbReference>
<keyword evidence="7" id="KW-1185">Reference proteome</keyword>
<dbReference type="Proteomes" id="UP000027920">
    <property type="component" value="Unassembled WGS sequence"/>
</dbReference>
<feature type="region of interest" description="Disordered" evidence="4">
    <location>
        <begin position="1"/>
        <end position="25"/>
    </location>
</feature>
<evidence type="ECO:0000313" key="6">
    <source>
        <dbReference type="EMBL" id="KEF62418.1"/>
    </source>
</evidence>
<dbReference type="SUPFAM" id="SSF51905">
    <property type="entry name" value="FAD/NAD(P)-binding domain"/>
    <property type="match status" value="1"/>
</dbReference>
<comment type="similarity">
    <text evidence="1">Belongs to the paxM FAD-dependent monooxygenase family.</text>
</comment>
<accession>A0A072PSV6</accession>
<sequence length="228" mass="25307">MRDGVTLGDKLSDAHPPGELPNGRLRNEYYKPYPRDYFAPKTGHKSLDIAIIGAGIAGLLTAVALAQSGHNVELYERSKFANEIGAAINMCPNAARILSYYEFNFDRAMPTTVEELNLADGRTFELLHRSDTPDMGARFGAPWLLFHRVDLHNELKRMAIEPRPGRDAAAKVHLLTEVVDLDLDGNLTLANGSQLRKDLIVVADGVRVCLAIPRTVRLYFMTGTMLIY</sequence>
<dbReference type="Pfam" id="PF01266">
    <property type="entry name" value="DAO"/>
    <property type="match status" value="1"/>
</dbReference>
<dbReference type="OrthoDB" id="9993796at2759"/>
<dbReference type="RefSeq" id="XP_013265008.1">
    <property type="nucleotide sequence ID" value="XM_013409554.1"/>
</dbReference>
<dbReference type="STRING" id="1182545.A0A072PSV6"/>
<dbReference type="PRINTS" id="PR00420">
    <property type="entry name" value="RNGMNOXGNASE"/>
</dbReference>
<comment type="caution">
    <text evidence="6">The sequence shown here is derived from an EMBL/GenBank/DDBJ whole genome shotgun (WGS) entry which is preliminary data.</text>
</comment>
<name>A0A072PSV6_9EURO</name>
<gene>
    <name evidence="6" type="ORF">A1O9_00390</name>
</gene>
<evidence type="ECO:0000256" key="4">
    <source>
        <dbReference type="SAM" id="MobiDB-lite"/>
    </source>
</evidence>
<dbReference type="InterPro" id="IPR050493">
    <property type="entry name" value="FAD-dep_Monooxygenase_BioMet"/>
</dbReference>
<dbReference type="InterPro" id="IPR036188">
    <property type="entry name" value="FAD/NAD-bd_sf"/>
</dbReference>
<dbReference type="PANTHER" id="PTHR13789">
    <property type="entry name" value="MONOOXYGENASE"/>
    <property type="match status" value="1"/>
</dbReference>
<evidence type="ECO:0000256" key="3">
    <source>
        <dbReference type="ARBA" id="ARBA00023033"/>
    </source>
</evidence>
<evidence type="ECO:0000259" key="5">
    <source>
        <dbReference type="Pfam" id="PF01266"/>
    </source>
</evidence>
<proteinExistence type="inferred from homology"/>